<protein>
    <submittedName>
        <fullName evidence="2">Zinc finger protein 229</fullName>
    </submittedName>
</protein>
<dbReference type="InterPro" id="IPR050169">
    <property type="entry name" value="Krueppel_C2H2_ZnF"/>
</dbReference>
<dbReference type="PANTHER" id="PTHR23232">
    <property type="entry name" value="KRAB DOMAIN C2H2 ZINC FINGER"/>
    <property type="match status" value="1"/>
</dbReference>
<evidence type="ECO:0000313" key="3">
    <source>
        <dbReference type="MGI" id="MGI:2679295"/>
    </source>
</evidence>
<dbReference type="ExpressionAtlas" id="S4R1L0">
    <property type="expression patterns" value="baseline and differential"/>
</dbReference>
<evidence type="ECO:0000313" key="2">
    <source>
        <dbReference type="Ensembl" id="ENSMUSP00000138265.2"/>
    </source>
</evidence>
<organism evidence="2 4">
    <name type="scientific">Mus musculus</name>
    <name type="common">Mouse</name>
    <dbReference type="NCBI Taxonomy" id="10090"/>
    <lineage>
        <taxon>Eukaryota</taxon>
        <taxon>Metazoa</taxon>
        <taxon>Chordata</taxon>
        <taxon>Craniata</taxon>
        <taxon>Vertebrata</taxon>
        <taxon>Euteleostomi</taxon>
        <taxon>Mammalia</taxon>
        <taxon>Eutheria</taxon>
        <taxon>Euarchontoglires</taxon>
        <taxon>Glires</taxon>
        <taxon>Rodentia</taxon>
        <taxon>Myomorpha</taxon>
        <taxon>Muroidea</taxon>
        <taxon>Muridae</taxon>
        <taxon>Murinae</taxon>
        <taxon>Mus</taxon>
        <taxon>Mus</taxon>
    </lineage>
</organism>
<dbReference type="HOGENOM" id="CLU_002678_69_11_1"/>
<dbReference type="AGR" id="MGI:2679295"/>
<dbReference type="AlphaFoldDB" id="S4R1L0"/>
<dbReference type="SMART" id="SM00349">
    <property type="entry name" value="KRAB"/>
    <property type="match status" value="1"/>
</dbReference>
<dbReference type="Proteomes" id="UP000000589">
    <property type="component" value="Chromosome 17"/>
</dbReference>
<reference evidence="2" key="3">
    <citation type="submission" date="2025-08" db="UniProtKB">
        <authorList>
            <consortium name="Ensembl"/>
        </authorList>
    </citation>
    <scope>IDENTIFICATION</scope>
    <source>
        <strain evidence="2">C57BL/6J</strain>
    </source>
</reference>
<sequence>MAGSPVNTFQGLLTFRDVAVDFSQEEWECLDSAQRALYIGVMLENYSNLVSVGIIVCKADLVPHLEQIYIPWNVKIKEMVAKPGRGAM</sequence>
<dbReference type="MGI" id="MGI:2679295">
    <property type="gene designation" value="Zfp229"/>
</dbReference>
<dbReference type="InterPro" id="IPR001909">
    <property type="entry name" value="KRAB"/>
</dbReference>
<feature type="domain" description="KRAB" evidence="1">
    <location>
        <begin position="13"/>
        <end position="84"/>
    </location>
</feature>
<evidence type="ECO:0000313" key="4">
    <source>
        <dbReference type="Proteomes" id="UP000000589"/>
    </source>
</evidence>
<gene>
    <name evidence="2 3" type="primary">Zfp229</name>
</gene>
<dbReference type="SMR" id="S4R1L0"/>
<evidence type="ECO:0000259" key="1">
    <source>
        <dbReference type="PROSITE" id="PS50805"/>
    </source>
</evidence>
<dbReference type="Ensembl" id="ENSMUST00000183192.8">
    <property type="protein sequence ID" value="ENSMUSP00000138265.2"/>
    <property type="gene ID" value="ENSMUSG00000061544.14"/>
</dbReference>
<dbReference type="Pfam" id="PF01352">
    <property type="entry name" value="KRAB"/>
    <property type="match status" value="1"/>
</dbReference>
<dbReference type="SUPFAM" id="SSF109640">
    <property type="entry name" value="KRAB domain (Kruppel-associated box)"/>
    <property type="match status" value="1"/>
</dbReference>
<dbReference type="Bgee" id="ENSMUSG00000061544">
    <property type="expression patterns" value="Expressed in lumbar dorsal root ganglion and 198 other cell types or tissues"/>
</dbReference>
<dbReference type="GeneTree" id="ENSGT00940000161688"/>
<dbReference type="InterPro" id="IPR036051">
    <property type="entry name" value="KRAB_dom_sf"/>
</dbReference>
<dbReference type="CDD" id="cd07765">
    <property type="entry name" value="KRAB_A-box"/>
    <property type="match status" value="1"/>
</dbReference>
<proteinExistence type="predicted"/>
<dbReference type="GO" id="GO:0006355">
    <property type="term" value="P:regulation of DNA-templated transcription"/>
    <property type="evidence" value="ECO:0007669"/>
    <property type="project" value="InterPro"/>
</dbReference>
<accession>S4R1L0</accession>
<dbReference type="OrthoDB" id="9547635at2759"/>
<dbReference type="Gene3D" id="6.10.140.140">
    <property type="match status" value="1"/>
</dbReference>
<reference evidence="2" key="4">
    <citation type="submission" date="2025-09" db="UniProtKB">
        <authorList>
            <consortium name="Ensembl"/>
        </authorList>
    </citation>
    <scope>IDENTIFICATION</scope>
    <source>
        <strain evidence="2">C57BL/6J</strain>
    </source>
</reference>
<dbReference type="PANTHER" id="PTHR23232:SF150">
    <property type="entry name" value="ZINC FINGER PROTEIN 993-RELATED"/>
    <property type="match status" value="1"/>
</dbReference>
<name>S4R1L0_MOUSE</name>
<dbReference type="PROSITE" id="PS50805">
    <property type="entry name" value="KRAB"/>
    <property type="match status" value="1"/>
</dbReference>
<reference evidence="2 4" key="2">
    <citation type="journal article" date="2011" name="PLoS Biol.">
        <title>Modernizing reference genome assemblies.</title>
        <authorList>
            <person name="Church D.M."/>
            <person name="Schneider V.A."/>
            <person name="Graves T."/>
            <person name="Auger K."/>
            <person name="Cunningham F."/>
            <person name="Bouk N."/>
            <person name="Chen H.C."/>
            <person name="Agarwala R."/>
            <person name="McLaren W.M."/>
            <person name="Ritchie G.R."/>
            <person name="Albracht D."/>
            <person name="Kremitzki M."/>
            <person name="Rock S."/>
            <person name="Kotkiewicz H."/>
            <person name="Kremitzki C."/>
            <person name="Wollam A."/>
            <person name="Trani L."/>
            <person name="Fulton L."/>
            <person name="Fulton R."/>
            <person name="Matthews L."/>
            <person name="Whitehead S."/>
            <person name="Chow W."/>
            <person name="Torrance J."/>
            <person name="Dunn M."/>
            <person name="Harden G."/>
            <person name="Threadgold G."/>
            <person name="Wood J."/>
            <person name="Collins J."/>
            <person name="Heath P."/>
            <person name="Griffiths G."/>
            <person name="Pelan S."/>
            <person name="Grafham D."/>
            <person name="Eichler E.E."/>
            <person name="Weinstock G."/>
            <person name="Mardis E.R."/>
            <person name="Wilson R.K."/>
            <person name="Howe K."/>
            <person name="Flicek P."/>
            <person name="Hubbard T."/>
        </authorList>
    </citation>
    <scope>NUCLEOTIDE SEQUENCE [LARGE SCALE GENOMIC DNA]</scope>
    <source>
        <strain evidence="2 4">C57BL/6J</strain>
    </source>
</reference>
<dbReference type="VEuPathDB" id="HostDB:ENSMUSG00000061544"/>
<reference evidence="2 4" key="1">
    <citation type="journal article" date="2009" name="PLoS Biol.">
        <title>Lineage-specific biology revealed by a finished genome assembly of the mouse.</title>
        <authorList>
            <consortium name="Mouse Genome Sequencing Consortium"/>
            <person name="Church D.M."/>
            <person name="Goodstadt L."/>
            <person name="Hillier L.W."/>
            <person name="Zody M.C."/>
            <person name="Goldstein S."/>
            <person name="She X."/>
            <person name="Bult C.J."/>
            <person name="Agarwala R."/>
            <person name="Cherry J.L."/>
            <person name="DiCuccio M."/>
            <person name="Hlavina W."/>
            <person name="Kapustin Y."/>
            <person name="Meric P."/>
            <person name="Maglott D."/>
            <person name="Birtle Z."/>
            <person name="Marques A.C."/>
            <person name="Graves T."/>
            <person name="Zhou S."/>
            <person name="Teague B."/>
            <person name="Potamousis K."/>
            <person name="Churas C."/>
            <person name="Place M."/>
            <person name="Herschleb J."/>
            <person name="Runnheim R."/>
            <person name="Forrest D."/>
            <person name="Amos-Landgraf J."/>
            <person name="Schwartz D.C."/>
            <person name="Cheng Z."/>
            <person name="Lindblad-Toh K."/>
            <person name="Eichler E.E."/>
            <person name="Ponting C.P."/>
        </authorList>
    </citation>
    <scope>NUCLEOTIDE SEQUENCE [LARGE SCALE GENOMIC DNA]</scope>
    <source>
        <strain evidence="2 4">C57BL/6J</strain>
    </source>
</reference>
<keyword evidence="4" id="KW-1185">Reference proteome</keyword>